<accession>A0A0G1XZU6</accession>
<comment type="cofactor">
    <cofactor evidence="1 6">
        <name>pyridoxal 5'-phosphate</name>
        <dbReference type="ChEBI" id="CHEBI:597326"/>
    </cofactor>
</comment>
<keyword evidence="4" id="KW-0456">Lyase</keyword>
<gene>
    <name evidence="9" type="ORF">UY44_C0017G0020</name>
</gene>
<reference evidence="9" key="1">
    <citation type="journal article" date="2015" name="Nature">
        <title>rRNA introns, odd ribosomes, and small enigmatic genomes across a large radiation of phyla.</title>
        <authorList>
            <person name="Brown C.T."/>
            <person name="Hug L.A."/>
            <person name="Thomas B.C."/>
            <person name="Sharon I."/>
            <person name="Castelle C.J."/>
            <person name="Singh A."/>
            <person name="Wilkins M.J."/>
            <person name="Williams K.H."/>
            <person name="Banfield J.F."/>
        </authorList>
    </citation>
    <scope>NUCLEOTIDE SEQUENCE [LARGE SCALE GENOMIC DNA]</scope>
</reference>
<organism evidence="9 10">
    <name type="scientific">Candidatus Kaiserbacteria bacterium GW2011_GWA2_49_19</name>
    <dbReference type="NCBI Taxonomy" id="1618669"/>
    <lineage>
        <taxon>Bacteria</taxon>
        <taxon>Candidatus Kaiseribacteriota</taxon>
    </lineage>
</organism>
<protein>
    <recommendedName>
        <fullName evidence="5">Threonine synthase</fullName>
        <ecNumber evidence="5">4.2.3.1</ecNumber>
    </recommendedName>
</protein>
<feature type="domain" description="Threonine synthase N-terminal" evidence="8">
    <location>
        <begin position="2"/>
        <end position="79"/>
    </location>
</feature>
<dbReference type="SUPFAM" id="SSF53686">
    <property type="entry name" value="Tryptophan synthase beta subunit-like PLP-dependent enzymes"/>
    <property type="match status" value="1"/>
</dbReference>
<comment type="similarity">
    <text evidence="2">Belongs to the threonine synthase family.</text>
</comment>
<evidence type="ECO:0000256" key="2">
    <source>
        <dbReference type="ARBA" id="ARBA00005517"/>
    </source>
</evidence>
<dbReference type="Pfam" id="PF24857">
    <property type="entry name" value="THR4_C"/>
    <property type="match status" value="1"/>
</dbReference>
<dbReference type="Gene3D" id="3.90.1380.10">
    <property type="entry name" value="Threonine synthase, N-terminal domain"/>
    <property type="match status" value="1"/>
</dbReference>
<evidence type="ECO:0000313" key="10">
    <source>
        <dbReference type="Proteomes" id="UP000033965"/>
    </source>
</evidence>
<dbReference type="AlphaFoldDB" id="A0A0G1XZU6"/>
<evidence type="ECO:0000259" key="8">
    <source>
        <dbReference type="Pfam" id="PF14821"/>
    </source>
</evidence>
<dbReference type="EC" id="4.2.3.1" evidence="5"/>
<dbReference type="GO" id="GO:0009088">
    <property type="term" value="P:threonine biosynthetic process"/>
    <property type="evidence" value="ECO:0007669"/>
    <property type="project" value="UniProtKB-UniRule"/>
</dbReference>
<dbReference type="Gene3D" id="3.40.50.1100">
    <property type="match status" value="2"/>
</dbReference>
<dbReference type="InterPro" id="IPR001926">
    <property type="entry name" value="TrpB-like_PALP"/>
</dbReference>
<dbReference type="Proteomes" id="UP000033965">
    <property type="component" value="Unassembled WGS sequence"/>
</dbReference>
<comment type="caution">
    <text evidence="9">The sequence shown here is derived from an EMBL/GenBank/DDBJ whole genome shotgun (WGS) entry which is preliminary data.</text>
</comment>
<evidence type="ECO:0000313" key="9">
    <source>
        <dbReference type="EMBL" id="KKW08162.1"/>
    </source>
</evidence>
<evidence type="ECO:0000256" key="5">
    <source>
        <dbReference type="NCBIfam" id="TIGR00260"/>
    </source>
</evidence>
<dbReference type="PANTHER" id="PTHR42690:SF1">
    <property type="entry name" value="THREONINE SYNTHASE-LIKE 2"/>
    <property type="match status" value="1"/>
</dbReference>
<dbReference type="NCBIfam" id="TIGR00260">
    <property type="entry name" value="thrC"/>
    <property type="match status" value="1"/>
</dbReference>
<evidence type="ECO:0000256" key="3">
    <source>
        <dbReference type="ARBA" id="ARBA00022898"/>
    </source>
</evidence>
<feature type="modified residue" description="N6-(pyridoxal phosphate)lysine" evidence="6">
    <location>
        <position position="113"/>
    </location>
</feature>
<sequence length="464" mass="51974">MRYISTRGNSESREFKEILLEGLAPDGGLYVPEQYPKFTDAELDDLRGKTYQETALNILRTFITDIPEEDLRGIIARTYTKEIFGTDAITPLKHLEKGLSLLQLSNGPTLAFKDVPLQLLGNLMEYVLEERGSELNILGATSGDTGSAAAYALKGKKNIRLFMLSPYGRMSRFQQRQMYTLNEPNIFNIVVNGTFDDCQTIVKEANADAEFKKKYKLGAVNSINWARISAQIVYYFYSYLRLTKDNSKRVAYAVPSGNFGNALSAHIASKMGLNIEIIVCTNENDVLDQFFKTGIYRVLKGNDVKITSSPSMDIASASNFERFIFDYVGRDSAKVRVLWKELNQKREFDIGRIEPRVPFGITSGSATDAEVLDTIRIVYKKYAVVIDPHTAVAMKVGLEKCEKGVPLVVIETAQPAKFADTIREALGIEVPAPKGYENLANLPEKTTRIENDAELVKKFIEENT</sequence>
<keyword evidence="3 6" id="KW-0663">Pyridoxal phosphate</keyword>
<evidence type="ECO:0000259" key="7">
    <source>
        <dbReference type="Pfam" id="PF00291"/>
    </source>
</evidence>
<dbReference type="CDD" id="cd01560">
    <property type="entry name" value="Thr-synth_2"/>
    <property type="match status" value="1"/>
</dbReference>
<dbReference type="Pfam" id="PF00291">
    <property type="entry name" value="PALP"/>
    <property type="match status" value="1"/>
</dbReference>
<dbReference type="EMBL" id="LCPZ01000017">
    <property type="protein sequence ID" value="KKW08162.1"/>
    <property type="molecule type" value="Genomic_DNA"/>
</dbReference>
<dbReference type="GO" id="GO:0004795">
    <property type="term" value="F:threonine synthase activity"/>
    <property type="evidence" value="ECO:0007669"/>
    <property type="project" value="UniProtKB-UniRule"/>
</dbReference>
<dbReference type="InterPro" id="IPR004450">
    <property type="entry name" value="Thr_synthase-like"/>
</dbReference>
<dbReference type="InterPro" id="IPR037158">
    <property type="entry name" value="Thr_synth_N_sf"/>
</dbReference>
<dbReference type="PANTHER" id="PTHR42690">
    <property type="entry name" value="THREONINE SYNTHASE FAMILY MEMBER"/>
    <property type="match status" value="1"/>
</dbReference>
<dbReference type="PATRIC" id="fig|1618669.3.peg.536"/>
<proteinExistence type="inferred from homology"/>
<evidence type="ECO:0000256" key="6">
    <source>
        <dbReference type="PIRSR" id="PIRSR604450-51"/>
    </source>
</evidence>
<evidence type="ECO:0000256" key="4">
    <source>
        <dbReference type="ARBA" id="ARBA00023239"/>
    </source>
</evidence>
<evidence type="ECO:0000256" key="1">
    <source>
        <dbReference type="ARBA" id="ARBA00001933"/>
    </source>
</evidence>
<feature type="domain" description="Tryptophan synthase beta chain-like PALP" evidence="7">
    <location>
        <begin position="100"/>
        <end position="330"/>
    </location>
</feature>
<dbReference type="InterPro" id="IPR036052">
    <property type="entry name" value="TrpB-like_PALP_sf"/>
</dbReference>
<dbReference type="InterPro" id="IPR051166">
    <property type="entry name" value="Threonine_Synthase"/>
</dbReference>
<dbReference type="Pfam" id="PF14821">
    <property type="entry name" value="Thr_synth_N"/>
    <property type="match status" value="1"/>
</dbReference>
<name>A0A0G1XZU6_9BACT</name>
<dbReference type="InterPro" id="IPR029144">
    <property type="entry name" value="Thr_synth_N"/>
</dbReference>